<keyword evidence="3" id="KW-1185">Reference proteome</keyword>
<dbReference type="GO" id="GO:0004842">
    <property type="term" value="F:ubiquitin-protein transferase activity"/>
    <property type="evidence" value="ECO:0007669"/>
    <property type="project" value="TreeGrafter"/>
</dbReference>
<proteinExistence type="predicted"/>
<dbReference type="InterPro" id="IPR036465">
    <property type="entry name" value="vWFA_dom_sf"/>
</dbReference>
<evidence type="ECO:0000313" key="2">
    <source>
        <dbReference type="EMBL" id="GMF35901.1"/>
    </source>
</evidence>
<reference evidence="2" key="1">
    <citation type="submission" date="2023-04" db="EMBL/GenBank/DDBJ databases">
        <title>Phytophthora fragariaefolia NBRC 109709.</title>
        <authorList>
            <person name="Ichikawa N."/>
            <person name="Sato H."/>
            <person name="Tonouchi N."/>
        </authorList>
    </citation>
    <scope>NUCLEOTIDE SEQUENCE</scope>
    <source>
        <strain evidence="2">NBRC 109709</strain>
    </source>
</reference>
<evidence type="ECO:0000313" key="3">
    <source>
        <dbReference type="Proteomes" id="UP001165121"/>
    </source>
</evidence>
<dbReference type="Proteomes" id="UP001165121">
    <property type="component" value="Unassembled WGS sequence"/>
</dbReference>
<feature type="domain" description="Copine C-terminal" evidence="1">
    <location>
        <begin position="3"/>
        <end position="117"/>
    </location>
</feature>
<dbReference type="PANTHER" id="PTHR45751:SF11">
    <property type="entry name" value="COPINE FAMILY PROTEIN 2"/>
    <property type="match status" value="1"/>
</dbReference>
<dbReference type="PANTHER" id="PTHR45751">
    <property type="entry name" value="COPINE FAMILY PROTEIN 1"/>
    <property type="match status" value="1"/>
</dbReference>
<dbReference type="SUPFAM" id="SSF53300">
    <property type="entry name" value="vWA-like"/>
    <property type="match status" value="1"/>
</dbReference>
<dbReference type="AlphaFoldDB" id="A0A9W7CRM8"/>
<dbReference type="GO" id="GO:0016567">
    <property type="term" value="P:protein ubiquitination"/>
    <property type="evidence" value="ECO:0007669"/>
    <property type="project" value="TreeGrafter"/>
</dbReference>
<organism evidence="2 3">
    <name type="scientific">Phytophthora fragariaefolia</name>
    <dbReference type="NCBI Taxonomy" id="1490495"/>
    <lineage>
        <taxon>Eukaryota</taxon>
        <taxon>Sar</taxon>
        <taxon>Stramenopiles</taxon>
        <taxon>Oomycota</taxon>
        <taxon>Peronosporomycetes</taxon>
        <taxon>Peronosporales</taxon>
        <taxon>Peronosporaceae</taxon>
        <taxon>Phytophthora</taxon>
    </lineage>
</organism>
<dbReference type="EMBL" id="BSXT01000901">
    <property type="protein sequence ID" value="GMF35901.1"/>
    <property type="molecule type" value="Genomic_DNA"/>
</dbReference>
<protein>
    <submittedName>
        <fullName evidence="2">Unnamed protein product</fullName>
    </submittedName>
</protein>
<sequence length="128" mass="14385">MELNSSASFVPVINEAVKAAKKTRRYHILIIISNGHIDDPEMARRAIVEASKYPISIVMVGVGDGPWNILREFDDQLPERRFDNFQFVNFNTIPRSNLNNPDGGFAMQALMEIPGPFLILISQLKSVV</sequence>
<dbReference type="InterPro" id="IPR010734">
    <property type="entry name" value="Copine_C"/>
</dbReference>
<evidence type="ECO:0000259" key="1">
    <source>
        <dbReference type="Pfam" id="PF07002"/>
    </source>
</evidence>
<comment type="caution">
    <text evidence="2">The sequence shown here is derived from an EMBL/GenBank/DDBJ whole genome shotgun (WGS) entry which is preliminary data.</text>
</comment>
<dbReference type="OrthoDB" id="5855668at2759"/>
<accession>A0A9W7CRM8</accession>
<name>A0A9W7CRM8_9STRA</name>
<dbReference type="InterPro" id="IPR052079">
    <property type="entry name" value="E3_ligase/Copine_domain"/>
</dbReference>
<dbReference type="GO" id="GO:0005634">
    <property type="term" value="C:nucleus"/>
    <property type="evidence" value="ECO:0007669"/>
    <property type="project" value="TreeGrafter"/>
</dbReference>
<dbReference type="Pfam" id="PF07002">
    <property type="entry name" value="Copine"/>
    <property type="match status" value="1"/>
</dbReference>
<gene>
    <name evidence="2" type="ORF">Pfra01_000962900</name>
</gene>